<name>A0A9D7K685_9PROT</name>
<keyword evidence="2" id="KW-0812">Transmembrane</keyword>
<evidence type="ECO:0000256" key="1">
    <source>
        <dbReference type="SAM" id="Coils"/>
    </source>
</evidence>
<dbReference type="Proteomes" id="UP000886689">
    <property type="component" value="Unassembled WGS sequence"/>
</dbReference>
<keyword evidence="2" id="KW-0472">Membrane</keyword>
<dbReference type="AlphaFoldDB" id="A0A9D7K685"/>
<evidence type="ECO:0000256" key="2">
    <source>
        <dbReference type="SAM" id="Phobius"/>
    </source>
</evidence>
<gene>
    <name evidence="3" type="ORF">IPL58_14010</name>
</gene>
<comment type="caution">
    <text evidence="3">The sequence shown here is derived from an EMBL/GenBank/DDBJ whole genome shotgun (WGS) entry which is preliminary data.</text>
</comment>
<feature type="transmembrane region" description="Helical" evidence="2">
    <location>
        <begin position="12"/>
        <end position="32"/>
    </location>
</feature>
<keyword evidence="1" id="KW-0175">Coiled coil</keyword>
<evidence type="ECO:0000313" key="4">
    <source>
        <dbReference type="Proteomes" id="UP000886689"/>
    </source>
</evidence>
<evidence type="ECO:0000313" key="3">
    <source>
        <dbReference type="EMBL" id="MBK8525066.1"/>
    </source>
</evidence>
<accession>A0A9D7K685</accession>
<organism evidence="3 4">
    <name type="scientific">Candidatus Proximibacter danicus</name>
    <dbReference type="NCBI Taxonomy" id="2954365"/>
    <lineage>
        <taxon>Bacteria</taxon>
        <taxon>Pseudomonadati</taxon>
        <taxon>Pseudomonadota</taxon>
        <taxon>Betaproteobacteria</taxon>
        <taxon>Candidatus Proximibacter</taxon>
    </lineage>
</organism>
<keyword evidence="2" id="KW-1133">Transmembrane helix</keyword>
<feature type="coiled-coil region" evidence="1">
    <location>
        <begin position="43"/>
        <end position="80"/>
    </location>
</feature>
<protein>
    <submittedName>
        <fullName evidence="3">Uncharacterized protein</fullName>
    </submittedName>
</protein>
<reference evidence="3" key="1">
    <citation type="submission" date="2020-10" db="EMBL/GenBank/DDBJ databases">
        <title>Connecting structure to function with the recovery of over 1000 high-quality activated sludge metagenome-assembled genomes encoding full-length rRNA genes using long-read sequencing.</title>
        <authorList>
            <person name="Singleton C.M."/>
            <person name="Petriglieri F."/>
            <person name="Kristensen J.M."/>
            <person name="Kirkegaard R.H."/>
            <person name="Michaelsen T.Y."/>
            <person name="Andersen M.H."/>
            <person name="Karst S.M."/>
            <person name="Dueholm M.S."/>
            <person name="Nielsen P.H."/>
            <person name="Albertsen M."/>
        </authorList>
    </citation>
    <scope>NUCLEOTIDE SEQUENCE</scope>
    <source>
        <strain evidence="3">Hirt_18-Q3-R61-65_BATAC.395</strain>
    </source>
</reference>
<sequence length="200" mass="22433">MTFDRSDFSRIQLSLAAAIAMIVAGAGLAWLADQQLRSATQAKASAGSQLQQYEGKLKQVRAEENEIREKSALYNRLRTRGIIGEEQRLDWVELIKGIKESRKLLDVQYEFAPQQALERSALPGFSFRSSSMKLQMKLLHEGDLLNFINDVRREAKAYVRVRNCTVTRTTRSGSPTGETALLNADCQLDWITILPNKGAS</sequence>
<proteinExistence type="predicted"/>
<dbReference type="EMBL" id="JADJUC010000023">
    <property type="protein sequence ID" value="MBK8525066.1"/>
    <property type="molecule type" value="Genomic_DNA"/>
</dbReference>